<evidence type="ECO:0000256" key="1">
    <source>
        <dbReference type="PROSITE-ProRule" id="PRU00339"/>
    </source>
</evidence>
<dbReference type="PATRIC" id="fig|398512.5.peg.5169"/>
<dbReference type="EMBL" id="LGTC01000001">
    <property type="protein sequence ID" value="KNY29656.1"/>
    <property type="molecule type" value="Genomic_DNA"/>
</dbReference>
<keyword evidence="2" id="KW-1133">Transmembrane helix</keyword>
<evidence type="ECO:0000313" key="3">
    <source>
        <dbReference type="EMBL" id="KNY29656.1"/>
    </source>
</evidence>
<reference evidence="4" key="1">
    <citation type="submission" date="2015-07" db="EMBL/GenBank/DDBJ databases">
        <title>Near-Complete Genome Sequence of the Cellulolytic Bacterium Bacteroides (Pseudobacteroides) cellulosolvens ATCC 35603.</title>
        <authorList>
            <person name="Dassa B."/>
            <person name="Utturkar S.M."/>
            <person name="Klingeman D.M."/>
            <person name="Hurt R.A."/>
            <person name="Keller M."/>
            <person name="Xu J."/>
            <person name="Reddy Y.H.K."/>
            <person name="Borovok I."/>
            <person name="Grinberg I.R."/>
            <person name="Lamed R."/>
            <person name="Zhivin O."/>
            <person name="Bayer E.A."/>
            <person name="Brown S.D."/>
        </authorList>
    </citation>
    <scope>NUCLEOTIDE SEQUENCE [LARGE SCALE GENOMIC DNA]</scope>
    <source>
        <strain evidence="4">DSM 2933</strain>
    </source>
</reference>
<gene>
    <name evidence="3" type="ORF">Bccel_4930</name>
</gene>
<keyword evidence="4" id="KW-1185">Reference proteome</keyword>
<feature type="transmembrane region" description="Helical" evidence="2">
    <location>
        <begin position="76"/>
        <end position="100"/>
    </location>
</feature>
<feature type="transmembrane region" description="Helical" evidence="2">
    <location>
        <begin position="46"/>
        <end position="64"/>
    </location>
</feature>
<feature type="transmembrane region" description="Helical" evidence="2">
    <location>
        <begin position="133"/>
        <end position="151"/>
    </location>
</feature>
<feature type="transmembrane region" description="Helical" evidence="2">
    <location>
        <begin position="106"/>
        <end position="126"/>
    </location>
</feature>
<feature type="transmembrane region" description="Helical" evidence="2">
    <location>
        <begin position="517"/>
        <end position="536"/>
    </location>
</feature>
<feature type="transmembrane region" description="Helical" evidence="2">
    <location>
        <begin position="613"/>
        <end position="631"/>
    </location>
</feature>
<dbReference type="STRING" id="398512.Bccel_4930"/>
<name>A0A0L6JUW8_9FIRM</name>
<feature type="transmembrane region" description="Helical" evidence="2">
    <location>
        <begin position="16"/>
        <end position="34"/>
    </location>
</feature>
<dbReference type="RefSeq" id="WP_081926661.1">
    <property type="nucleotide sequence ID" value="NZ_JQKC01000001.1"/>
</dbReference>
<dbReference type="PANTHER" id="PTHR37422:SF13">
    <property type="entry name" value="LIPOPOLYSACCHARIDE BIOSYNTHESIS PROTEIN PA4999-RELATED"/>
    <property type="match status" value="1"/>
</dbReference>
<keyword evidence="2" id="KW-0472">Membrane</keyword>
<dbReference type="PROSITE" id="PS50005">
    <property type="entry name" value="TPR"/>
    <property type="match status" value="1"/>
</dbReference>
<feature type="transmembrane region" description="Helical" evidence="2">
    <location>
        <begin position="293"/>
        <end position="316"/>
    </location>
</feature>
<feature type="transmembrane region" description="Helical" evidence="2">
    <location>
        <begin position="191"/>
        <end position="209"/>
    </location>
</feature>
<dbReference type="Gene3D" id="1.25.40.10">
    <property type="entry name" value="Tetratricopeptide repeat domain"/>
    <property type="match status" value="1"/>
</dbReference>
<dbReference type="InterPro" id="IPR019734">
    <property type="entry name" value="TPR_rpt"/>
</dbReference>
<feature type="transmembrane region" description="Helical" evidence="2">
    <location>
        <begin position="659"/>
        <end position="680"/>
    </location>
</feature>
<dbReference type="PANTHER" id="PTHR37422">
    <property type="entry name" value="TEICHURONIC ACID BIOSYNTHESIS PROTEIN TUAE"/>
    <property type="match status" value="1"/>
</dbReference>
<dbReference type="OrthoDB" id="1808577at2"/>
<feature type="transmembrane region" description="Helical" evidence="2">
    <location>
        <begin position="556"/>
        <end position="577"/>
    </location>
</feature>
<feature type="repeat" description="TPR" evidence="1">
    <location>
        <begin position="755"/>
        <end position="788"/>
    </location>
</feature>
<feature type="transmembrane region" description="Helical" evidence="2">
    <location>
        <begin position="216"/>
        <end position="249"/>
    </location>
</feature>
<organism evidence="3 4">
    <name type="scientific">Pseudobacteroides cellulosolvens ATCC 35603 = DSM 2933</name>
    <dbReference type="NCBI Taxonomy" id="398512"/>
    <lineage>
        <taxon>Bacteria</taxon>
        <taxon>Bacillati</taxon>
        <taxon>Bacillota</taxon>
        <taxon>Clostridia</taxon>
        <taxon>Eubacteriales</taxon>
        <taxon>Oscillospiraceae</taxon>
        <taxon>Pseudobacteroides</taxon>
    </lineage>
</organism>
<dbReference type="AlphaFoldDB" id="A0A0L6JUW8"/>
<evidence type="ECO:0000313" key="4">
    <source>
        <dbReference type="Proteomes" id="UP000036923"/>
    </source>
</evidence>
<protein>
    <submittedName>
        <fullName evidence="3">O-antigen polymerase</fullName>
    </submittedName>
</protein>
<evidence type="ECO:0000256" key="2">
    <source>
        <dbReference type="SAM" id="Phobius"/>
    </source>
</evidence>
<keyword evidence="2" id="KW-0812">Transmembrane</keyword>
<feature type="transmembrane region" description="Helical" evidence="2">
    <location>
        <begin position="261"/>
        <end position="281"/>
    </location>
</feature>
<dbReference type="Proteomes" id="UP000036923">
    <property type="component" value="Unassembled WGS sequence"/>
</dbReference>
<dbReference type="eggNOG" id="COG3307">
    <property type="taxonomic scope" value="Bacteria"/>
</dbReference>
<dbReference type="InterPro" id="IPR051533">
    <property type="entry name" value="WaaL-like"/>
</dbReference>
<dbReference type="InterPro" id="IPR011990">
    <property type="entry name" value="TPR-like_helical_dom_sf"/>
</dbReference>
<dbReference type="eggNOG" id="COG3063">
    <property type="taxonomic scope" value="Bacteria"/>
</dbReference>
<proteinExistence type="predicted"/>
<comment type="caution">
    <text evidence="3">The sequence shown here is derived from an EMBL/GenBank/DDBJ whole genome shotgun (WGS) entry which is preliminary data.</text>
</comment>
<feature type="transmembrane region" description="Helical" evidence="2">
    <location>
        <begin position="322"/>
        <end position="342"/>
    </location>
</feature>
<sequence length="1004" mass="112811">MKQKKLPLNIEKYKPFRIILITVLCIFMFFPPFLRGMYFEAEQIPAEIFIFIIFTAFWAYKFLIRDKRLLVTPIDYAALAFTIVYFISVLLYIVGIRLAVAPRFAVIEWLKYCMYIAVFIMLSDLITTMKSKLAVLWVILGTSVCICIIGFDGAAGQNIAKLINSITGSETIFGTFVTQRIYSTLQYPNALASYLVAVFLVSLTLSMITKNRWLKIIPAVCSFIFLTTFVFTQSRGMIAVVPVAAVIYLIALPKGSRIKGIIYGFSSIIPAGVISAMLYKYMMNNTGNESKIWILLFAGIVISAIINIVVSFVSPFLEKLNWKIYAALFALGAATAIVAVVVSMNSTEKLELVYPEGPEDKIVRSVKSVVLEPGKDYKLVYDVDAKIKGDKPIAYSIIINYKRERDLVVNDREVHITQYNGSATKGIENRELPFKLPSDSKVVNITFRNDFSGTSSVFDNVKVIEAGSGKVAKNIALKYKYSLGNIPELVQMNLISRSLVERSIFNRDAMNMFKDRWFLGGGGGTWAALNFSYQSFLYWSTQAHNYFSQIAVECGVVGIIILLFLIISIIAMFASELKYKRKSGVEERILQAALFAALLGMMMHSAVDFDFSLSAVFLLFWQLLGIFNSRYRNTPVEEEIETKNAVIGYLNKLVKIKTVNLHAFVMLTLSIVVLFVPVFIKSANAKGREAVSVSPSDTEKAISVMKSAAGFDPWMVEYKLDYVKLTLSKQQKTQKDIDSAKDALKTSEKLAWNSVEFLPKVGSFYLNMGEIDKGLDLFDRAAKLRPLRPEEWQQKLSAYYSVVNYYIQSKDKNKAIIYLDKALKVKDDAVEANKNNMNPFVFNSATMELYEKTKYIKENQDKLENINADKLLFNYISGIDFDMDSSPDQLGSSGESAVMNEKDNGILEVQSKTEKNDGYIETRKLNLAAGKSYRIEVELANDITSKGIPYAVKGINELQGSLVPLGKVYSGQITIPKDFKPADNALRVGVPEKLEIKNIRVVEM</sequence>
<accession>A0A0L6JUW8</accession>
<keyword evidence="1" id="KW-0802">TPR repeat</keyword>
<dbReference type="SUPFAM" id="SSF81901">
    <property type="entry name" value="HCP-like"/>
    <property type="match status" value="1"/>
</dbReference>